<evidence type="ECO:0000313" key="3">
    <source>
        <dbReference type="Proteomes" id="UP001642484"/>
    </source>
</evidence>
<dbReference type="Proteomes" id="UP001642484">
    <property type="component" value="Unassembled WGS sequence"/>
</dbReference>
<evidence type="ECO:0000313" key="2">
    <source>
        <dbReference type="EMBL" id="CAK9114194.1"/>
    </source>
</evidence>
<protein>
    <submittedName>
        <fullName evidence="2">Uncharacterized protein</fullName>
    </submittedName>
</protein>
<accession>A0ABP0SPF3</accession>
<gene>
    <name evidence="1" type="ORF">CCMP2556_LOCUS52758</name>
    <name evidence="2" type="ORF">CCMP2556_LOCUS52815</name>
</gene>
<dbReference type="EMBL" id="CAXAMN010027961">
    <property type="protein sequence ID" value="CAK9114194.1"/>
    <property type="molecule type" value="Genomic_DNA"/>
</dbReference>
<evidence type="ECO:0000313" key="1">
    <source>
        <dbReference type="EMBL" id="CAK9114064.1"/>
    </source>
</evidence>
<organism evidence="2 3">
    <name type="scientific">Durusdinium trenchii</name>
    <dbReference type="NCBI Taxonomy" id="1381693"/>
    <lineage>
        <taxon>Eukaryota</taxon>
        <taxon>Sar</taxon>
        <taxon>Alveolata</taxon>
        <taxon>Dinophyceae</taxon>
        <taxon>Suessiales</taxon>
        <taxon>Symbiodiniaceae</taxon>
        <taxon>Durusdinium</taxon>
    </lineage>
</organism>
<comment type="caution">
    <text evidence="2">The sequence shown here is derived from an EMBL/GenBank/DDBJ whole genome shotgun (WGS) entry which is preliminary data.</text>
</comment>
<name>A0ABP0SPF3_9DINO</name>
<dbReference type="EMBL" id="CAXAMN010027939">
    <property type="protein sequence ID" value="CAK9114064.1"/>
    <property type="molecule type" value="Genomic_DNA"/>
</dbReference>
<proteinExistence type="predicted"/>
<keyword evidence="3" id="KW-1185">Reference proteome</keyword>
<sequence length="423" mass="47098">MTTEHKTPWCLPAFLSEEVTARQTALTELKSAISSSEEAAGKGKGDLIYATRRLTVTNQQLVQLQVDLKDKTKAGQCFPDADRKREGRCQDYEMRKQSRKSEEDVIKEAEILLMILSAETWATSFIQLEQSSQSKVAGHSIDLKAKLMSTATSPGLAALLLQSQTSGRKDVFQKVKAMIHEMLSKLREQQTQDSRRDAWCKTELANTQTSKASKSTRADKLKTRMLAMNAELASLKSEIATGRAWCPKLLETLSAATLQRNKEQEKARSDVIMYEEDQRVLKEALVVLKRVYGESPVVVVNLMHSNLFGGSSVVSLLQVSLENFAELEEETSASEKQAAADFKEMESTTQVRLATFEKDVEYNSQTFTKLESDLVRASSDLGSYEKEVKALTKYLQELDVSCSDLPTWLKSIGCVHCTAPAVA</sequence>
<reference evidence="2 3" key="1">
    <citation type="submission" date="2024-02" db="EMBL/GenBank/DDBJ databases">
        <authorList>
            <person name="Chen Y."/>
            <person name="Shah S."/>
            <person name="Dougan E. K."/>
            <person name="Thang M."/>
            <person name="Chan C."/>
        </authorList>
    </citation>
    <scope>NUCLEOTIDE SEQUENCE [LARGE SCALE GENOMIC DNA]</scope>
</reference>